<dbReference type="GeneID" id="54301117"/>
<proteinExistence type="predicted"/>
<dbReference type="EMBL" id="ML995516">
    <property type="protein sequence ID" value="KAF2136608.1"/>
    <property type="molecule type" value="Genomic_DNA"/>
</dbReference>
<dbReference type="OrthoDB" id="6499973at2759"/>
<gene>
    <name evidence="1" type="ORF">K452DRAFT_313043</name>
</gene>
<accession>A0A6A6AZB4</accession>
<dbReference type="AlphaFoldDB" id="A0A6A6AZB4"/>
<evidence type="ECO:0000313" key="2">
    <source>
        <dbReference type="Proteomes" id="UP000799438"/>
    </source>
</evidence>
<dbReference type="RefSeq" id="XP_033392326.1">
    <property type="nucleotide sequence ID" value="XM_033543620.1"/>
</dbReference>
<dbReference type="Proteomes" id="UP000799438">
    <property type="component" value="Unassembled WGS sequence"/>
</dbReference>
<sequence>MRLPRILWPRDLASQNLRRTLSCHQRLHTIARQPRLSIPQPYLRTKCALEPTITGNHNPTLTRHTHASAYNVARHYNISDKSGVATLGEMDDPQSYWRLWCSENNMHGFIMYRTVYSTSDTEWEEVKAAVLRLSEPHIGASQRAFVNDDSISEFWLQWVEERPALKGKGVDFVREHFAMLAGVTPDMNRSPDRLPDYFVWGAALMVDEASLVSIQRAIKDASLTYEVFVWAVDPTYGQCDGEDCPYYEDGCQCDEKDEYLGYHKVRIMELFGEGFFALNHGVISEMSRYSDFFDENPKSKTQFS</sequence>
<name>A0A6A6AZB4_9PEZI</name>
<reference evidence="1" key="1">
    <citation type="journal article" date="2020" name="Stud. Mycol.">
        <title>101 Dothideomycetes genomes: a test case for predicting lifestyles and emergence of pathogens.</title>
        <authorList>
            <person name="Haridas S."/>
            <person name="Albert R."/>
            <person name="Binder M."/>
            <person name="Bloem J."/>
            <person name="Labutti K."/>
            <person name="Salamov A."/>
            <person name="Andreopoulos B."/>
            <person name="Baker S."/>
            <person name="Barry K."/>
            <person name="Bills G."/>
            <person name="Bluhm B."/>
            <person name="Cannon C."/>
            <person name="Castanera R."/>
            <person name="Culley D."/>
            <person name="Daum C."/>
            <person name="Ezra D."/>
            <person name="Gonzalez J."/>
            <person name="Henrissat B."/>
            <person name="Kuo A."/>
            <person name="Liang C."/>
            <person name="Lipzen A."/>
            <person name="Lutzoni F."/>
            <person name="Magnuson J."/>
            <person name="Mondo S."/>
            <person name="Nolan M."/>
            <person name="Ohm R."/>
            <person name="Pangilinan J."/>
            <person name="Park H.-J."/>
            <person name="Ramirez L."/>
            <person name="Alfaro M."/>
            <person name="Sun H."/>
            <person name="Tritt A."/>
            <person name="Yoshinaga Y."/>
            <person name="Zwiers L.-H."/>
            <person name="Turgeon B."/>
            <person name="Goodwin S."/>
            <person name="Spatafora J."/>
            <person name="Crous P."/>
            <person name="Grigoriev I."/>
        </authorList>
    </citation>
    <scope>NUCLEOTIDE SEQUENCE</scope>
    <source>
        <strain evidence="1">CBS 121167</strain>
    </source>
</reference>
<protein>
    <submittedName>
        <fullName evidence="1">Uncharacterized protein</fullName>
    </submittedName>
</protein>
<evidence type="ECO:0000313" key="1">
    <source>
        <dbReference type="EMBL" id="KAF2136608.1"/>
    </source>
</evidence>
<organism evidence="1 2">
    <name type="scientific">Aplosporella prunicola CBS 121167</name>
    <dbReference type="NCBI Taxonomy" id="1176127"/>
    <lineage>
        <taxon>Eukaryota</taxon>
        <taxon>Fungi</taxon>
        <taxon>Dikarya</taxon>
        <taxon>Ascomycota</taxon>
        <taxon>Pezizomycotina</taxon>
        <taxon>Dothideomycetes</taxon>
        <taxon>Dothideomycetes incertae sedis</taxon>
        <taxon>Botryosphaeriales</taxon>
        <taxon>Aplosporellaceae</taxon>
        <taxon>Aplosporella</taxon>
    </lineage>
</organism>
<keyword evidence="2" id="KW-1185">Reference proteome</keyword>